<comment type="caution">
    <text evidence="3">The sequence shown here is derived from an EMBL/GenBank/DDBJ whole genome shotgun (WGS) entry which is preliminary data.</text>
</comment>
<dbReference type="Proteomes" id="UP000609064">
    <property type="component" value="Unassembled WGS sequence"/>
</dbReference>
<dbReference type="Gene3D" id="3.40.630.30">
    <property type="match status" value="1"/>
</dbReference>
<evidence type="ECO:0000256" key="1">
    <source>
        <dbReference type="ARBA" id="ARBA00022679"/>
    </source>
</evidence>
<reference evidence="3" key="2">
    <citation type="submission" date="2020-09" db="EMBL/GenBank/DDBJ databases">
        <authorList>
            <person name="Sun Q."/>
            <person name="Zhou Y."/>
        </authorList>
    </citation>
    <scope>NUCLEOTIDE SEQUENCE</scope>
    <source>
        <strain evidence="3">CGMCC 1.15958</strain>
    </source>
</reference>
<evidence type="ECO:0000259" key="2">
    <source>
        <dbReference type="PROSITE" id="PS51186"/>
    </source>
</evidence>
<keyword evidence="1" id="KW-0808">Transferase</keyword>
<dbReference type="PROSITE" id="PS51186">
    <property type="entry name" value="GNAT"/>
    <property type="match status" value="1"/>
</dbReference>
<evidence type="ECO:0000313" key="3">
    <source>
        <dbReference type="EMBL" id="GGD51867.1"/>
    </source>
</evidence>
<organism evidence="3 4">
    <name type="scientific">Emticicia aquatilis</name>
    <dbReference type="NCBI Taxonomy" id="1537369"/>
    <lineage>
        <taxon>Bacteria</taxon>
        <taxon>Pseudomonadati</taxon>
        <taxon>Bacteroidota</taxon>
        <taxon>Cytophagia</taxon>
        <taxon>Cytophagales</taxon>
        <taxon>Leadbetterellaceae</taxon>
        <taxon>Emticicia</taxon>
    </lineage>
</organism>
<protein>
    <submittedName>
        <fullName evidence="3">N-acetyltransferase</fullName>
    </submittedName>
</protein>
<feature type="domain" description="N-acetyltransferase" evidence="2">
    <location>
        <begin position="3"/>
        <end position="158"/>
    </location>
</feature>
<accession>A0A917DML5</accession>
<dbReference type="AlphaFoldDB" id="A0A917DML5"/>
<dbReference type="CDD" id="cd04301">
    <property type="entry name" value="NAT_SF"/>
    <property type="match status" value="1"/>
</dbReference>
<dbReference type="PANTHER" id="PTHR13947">
    <property type="entry name" value="GNAT FAMILY N-ACETYLTRANSFERASE"/>
    <property type="match status" value="1"/>
</dbReference>
<proteinExistence type="predicted"/>
<dbReference type="SUPFAM" id="SSF55729">
    <property type="entry name" value="Acyl-CoA N-acyltransferases (Nat)"/>
    <property type="match status" value="1"/>
</dbReference>
<reference evidence="3" key="1">
    <citation type="journal article" date="2014" name="Int. J. Syst. Evol. Microbiol.">
        <title>Complete genome sequence of Corynebacterium casei LMG S-19264T (=DSM 44701T), isolated from a smear-ripened cheese.</title>
        <authorList>
            <consortium name="US DOE Joint Genome Institute (JGI-PGF)"/>
            <person name="Walter F."/>
            <person name="Albersmeier A."/>
            <person name="Kalinowski J."/>
            <person name="Ruckert C."/>
        </authorList>
    </citation>
    <scope>NUCLEOTIDE SEQUENCE</scope>
    <source>
        <strain evidence="3">CGMCC 1.15958</strain>
    </source>
</reference>
<dbReference type="EMBL" id="BMKK01000003">
    <property type="protein sequence ID" value="GGD51867.1"/>
    <property type="molecule type" value="Genomic_DNA"/>
</dbReference>
<dbReference type="Pfam" id="PF00583">
    <property type="entry name" value="Acetyltransf_1"/>
    <property type="match status" value="1"/>
</dbReference>
<gene>
    <name evidence="3" type="ORF">GCM10011514_15110</name>
</gene>
<dbReference type="GO" id="GO:0008080">
    <property type="term" value="F:N-acetyltransferase activity"/>
    <property type="evidence" value="ECO:0007669"/>
    <property type="project" value="InterPro"/>
</dbReference>
<dbReference type="PANTHER" id="PTHR13947:SF37">
    <property type="entry name" value="LD18367P"/>
    <property type="match status" value="1"/>
</dbReference>
<sequence>MKISIQTYSNIYQKQVEKLVLGIQNDEFGLGLTAQDQPDLPNIEEFYKNGRFWIALDENNQLMGTIGIEPLTGRQASLRKMFLDKTMRGNKDENLAQRLFETLLQYAKEKGYQELWLDTPPPAKAAHRFYERNGFELMPVESTPSTYKHPAIEGLKIYRLTIK</sequence>
<evidence type="ECO:0000313" key="4">
    <source>
        <dbReference type="Proteomes" id="UP000609064"/>
    </source>
</evidence>
<dbReference type="InterPro" id="IPR016181">
    <property type="entry name" value="Acyl_CoA_acyltransferase"/>
</dbReference>
<dbReference type="RefSeq" id="WP_188765454.1">
    <property type="nucleotide sequence ID" value="NZ_BMKK01000003.1"/>
</dbReference>
<keyword evidence="4" id="KW-1185">Reference proteome</keyword>
<dbReference type="InterPro" id="IPR000182">
    <property type="entry name" value="GNAT_dom"/>
</dbReference>
<dbReference type="InterPro" id="IPR050769">
    <property type="entry name" value="NAT_camello-type"/>
</dbReference>
<name>A0A917DML5_9BACT</name>